<dbReference type="AlphaFoldDB" id="G0J3Y6"/>
<dbReference type="NCBIfam" id="TIGR03696">
    <property type="entry name" value="Rhs_assc_core"/>
    <property type="match status" value="1"/>
</dbReference>
<keyword evidence="2" id="KW-1185">Reference proteome</keyword>
<reference evidence="2" key="1">
    <citation type="submission" date="2011-07" db="EMBL/GenBank/DDBJ databases">
        <title>The complete genome of Cyclobacterium marinum DSM 745.</title>
        <authorList>
            <person name="Lucas S."/>
            <person name="Han J."/>
            <person name="Lapidus A."/>
            <person name="Bruce D."/>
            <person name="Goodwin L."/>
            <person name="Pitluck S."/>
            <person name="Peters L."/>
            <person name="Kyrpides N."/>
            <person name="Mavromatis K."/>
            <person name="Ivanova N."/>
            <person name="Ovchinnikova G."/>
            <person name="Chertkov O."/>
            <person name="Detter J.C."/>
            <person name="Tapia R."/>
            <person name="Han C."/>
            <person name="Land M."/>
            <person name="Hauser L."/>
            <person name="Markowitz V."/>
            <person name="Cheng J.-F."/>
            <person name="Hugenholtz P."/>
            <person name="Woyke T."/>
            <person name="Wu D."/>
            <person name="Tindall B."/>
            <person name="Schuetze A."/>
            <person name="Brambilla E."/>
            <person name="Klenk H.-P."/>
            <person name="Eisen J.A."/>
        </authorList>
    </citation>
    <scope>NUCLEOTIDE SEQUENCE [LARGE SCALE GENOMIC DNA]</scope>
    <source>
        <strain evidence="2">ATCC 25205 / DSM 745 / LMG 13164 / NCIMB 1802</strain>
    </source>
</reference>
<dbReference type="InterPro" id="IPR050708">
    <property type="entry name" value="T6SS_VgrG/RHS"/>
</dbReference>
<dbReference type="InterPro" id="IPR022385">
    <property type="entry name" value="Rhs_assc_core"/>
</dbReference>
<dbReference type="KEGG" id="cmr:Cycma_2218"/>
<proteinExistence type="predicted"/>
<dbReference type="Proteomes" id="UP000001635">
    <property type="component" value="Chromosome"/>
</dbReference>
<dbReference type="eggNOG" id="COG3209">
    <property type="taxonomic scope" value="Bacteria"/>
</dbReference>
<dbReference type="PANTHER" id="PTHR32305:SF15">
    <property type="entry name" value="PROTEIN RHSA-RELATED"/>
    <property type="match status" value="1"/>
</dbReference>
<dbReference type="EMBL" id="CP002955">
    <property type="protein sequence ID" value="AEL25960.1"/>
    <property type="molecule type" value="Genomic_DNA"/>
</dbReference>
<organism evidence="1 2">
    <name type="scientific">Cyclobacterium marinum (strain ATCC 25205 / DSM 745 / LMG 13164 / NCIMB 1802)</name>
    <name type="common">Flectobacillus marinus</name>
    <dbReference type="NCBI Taxonomy" id="880070"/>
    <lineage>
        <taxon>Bacteria</taxon>
        <taxon>Pseudomonadati</taxon>
        <taxon>Bacteroidota</taxon>
        <taxon>Cytophagia</taxon>
        <taxon>Cytophagales</taxon>
        <taxon>Cyclobacteriaceae</taxon>
        <taxon>Cyclobacterium</taxon>
    </lineage>
</organism>
<accession>G0J3Y6</accession>
<dbReference type="PANTHER" id="PTHR32305">
    <property type="match status" value="1"/>
</dbReference>
<dbReference type="Gene3D" id="2.180.10.10">
    <property type="entry name" value="RHS repeat-associated core"/>
    <property type="match status" value="1"/>
</dbReference>
<evidence type="ECO:0000313" key="2">
    <source>
        <dbReference type="Proteomes" id="UP000001635"/>
    </source>
</evidence>
<dbReference type="STRING" id="880070.Cycma_2218"/>
<evidence type="ECO:0000313" key="1">
    <source>
        <dbReference type="EMBL" id="AEL25960.1"/>
    </source>
</evidence>
<dbReference type="HOGENOM" id="CLU_836057_0_0_10"/>
<sequence>METVLVNETAEDVWFDDFSISRTPSIVIQGTHYDPWGLELTGLGYQNGEVKENKYLYNEKELISDLNLNLYDYGGRYFDPVIGRWTSPDPMASEREWLSPYNYVQNNPLLRIDPDGMLDEYNYNIDSGEFEWISDKGGDKTQYVNIVNNEGDRLGQGSVSGDEVYAYKLKESVVLTNFDADFDDQTYNAKNNFEYSFSEFSLRNELLKSDDVISRYLKSSEKAGKAVPLTYSAEETRYGYTSMRLKMMISSIDQSFDAMPSFYASPKASKFGTTIREAGYISTGLKGNKGVTSLTNQTSWNRFLKANAGNYSGKGWQRRAAADYYKSNYYKK</sequence>
<protein>
    <submittedName>
        <fullName evidence="1">RHS repeat-associated core domain-containing protein</fullName>
    </submittedName>
</protein>
<name>G0J3Y6_CYCMS</name>
<gene>
    <name evidence="1" type="ordered locus">Cycma_2218</name>
</gene>